<proteinExistence type="predicted"/>
<dbReference type="Proteomes" id="UP000467252">
    <property type="component" value="Chromosome"/>
</dbReference>
<gene>
    <name evidence="1" type="ORF">MPUL_12540</name>
</gene>
<organism evidence="1 2">
    <name type="scientific">Mycolicibacterium pulveris</name>
    <name type="common">Mycobacterium pulveris</name>
    <dbReference type="NCBI Taxonomy" id="36813"/>
    <lineage>
        <taxon>Bacteria</taxon>
        <taxon>Bacillati</taxon>
        <taxon>Actinomycetota</taxon>
        <taxon>Actinomycetes</taxon>
        <taxon>Mycobacteriales</taxon>
        <taxon>Mycobacteriaceae</taxon>
        <taxon>Mycolicibacterium</taxon>
    </lineage>
</organism>
<evidence type="ECO:0000313" key="1">
    <source>
        <dbReference type="EMBL" id="BBY80096.1"/>
    </source>
</evidence>
<protein>
    <submittedName>
        <fullName evidence="1">Uncharacterized protein</fullName>
    </submittedName>
</protein>
<reference evidence="1 2" key="1">
    <citation type="journal article" date="2019" name="Emerg. Microbes Infect.">
        <title>Comprehensive subspecies identification of 175 nontuberculous mycobacteria species based on 7547 genomic profiles.</title>
        <authorList>
            <person name="Matsumoto Y."/>
            <person name="Kinjo T."/>
            <person name="Motooka D."/>
            <person name="Nabeya D."/>
            <person name="Jung N."/>
            <person name="Uechi K."/>
            <person name="Horii T."/>
            <person name="Iida T."/>
            <person name="Fujita J."/>
            <person name="Nakamura S."/>
        </authorList>
    </citation>
    <scope>NUCLEOTIDE SEQUENCE [LARGE SCALE GENOMIC DNA]</scope>
    <source>
        <strain evidence="1 2">JCM 6370</strain>
    </source>
</reference>
<evidence type="ECO:0000313" key="2">
    <source>
        <dbReference type="Proteomes" id="UP000467252"/>
    </source>
</evidence>
<dbReference type="AlphaFoldDB" id="A0A7I7UIW1"/>
<accession>A0A7I7UIW1</accession>
<keyword evidence="2" id="KW-1185">Reference proteome</keyword>
<sequence length="109" mass="10999">MNNVVAVGSPGILAENASHRGLASGASVFASRAENDVSVIATYATLGPDPMTSRFGGIPFEAAAAAGPFGTPTLDAHNSYFGPPANPALDNMGRIIAGRTDVTPPTFTP</sequence>
<dbReference type="RefSeq" id="WP_235674479.1">
    <property type="nucleotide sequence ID" value="NZ_AP022599.1"/>
</dbReference>
<dbReference type="EMBL" id="AP022599">
    <property type="protein sequence ID" value="BBY80096.1"/>
    <property type="molecule type" value="Genomic_DNA"/>
</dbReference>
<name>A0A7I7UIW1_MYCPV</name>